<proteinExistence type="predicted"/>
<evidence type="ECO:0000313" key="4">
    <source>
        <dbReference type="Proteomes" id="UP000183585"/>
    </source>
</evidence>
<sequence length="48" mass="4836">MPTQKLGRLLGMTLMLFALASGVASVASVAGAPASASGGLVNLEFEWN</sequence>
<feature type="signal peptide" evidence="1">
    <location>
        <begin position="1"/>
        <end position="20"/>
    </location>
</feature>
<dbReference type="EMBL" id="FMCT01000001">
    <property type="protein sequence ID" value="SCE69720.1"/>
    <property type="molecule type" value="Genomic_DNA"/>
</dbReference>
<evidence type="ECO:0000256" key="1">
    <source>
        <dbReference type="SAM" id="SignalP"/>
    </source>
</evidence>
<protein>
    <recommendedName>
        <fullName evidence="6">Chitinase</fullName>
    </recommendedName>
</protein>
<name>A0A1C4UDF1_9ACTN</name>
<evidence type="ECO:0000313" key="3">
    <source>
        <dbReference type="EMBL" id="SCE69720.1"/>
    </source>
</evidence>
<organism evidence="3 4">
    <name type="scientific">Micromonospora carbonacea</name>
    <dbReference type="NCBI Taxonomy" id="47853"/>
    <lineage>
        <taxon>Bacteria</taxon>
        <taxon>Bacillati</taxon>
        <taxon>Actinomycetota</taxon>
        <taxon>Actinomycetes</taxon>
        <taxon>Micromonosporales</taxon>
        <taxon>Micromonosporaceae</taxon>
        <taxon>Micromonospora</taxon>
    </lineage>
</organism>
<dbReference type="KEGG" id="mcab:HXZ27_27765"/>
<evidence type="ECO:0008006" key="6">
    <source>
        <dbReference type="Google" id="ProtNLM"/>
    </source>
</evidence>
<evidence type="ECO:0000313" key="2">
    <source>
        <dbReference type="EMBL" id="QLD27545.1"/>
    </source>
</evidence>
<dbReference type="RefSeq" id="WP_158229434.1">
    <property type="nucleotide sequence ID" value="NZ_CBDRIN010000002.1"/>
</dbReference>
<dbReference type="GeneID" id="301314489"/>
<feature type="chain" id="PRO_5044556381" description="Chitinase" evidence="1">
    <location>
        <begin position="21"/>
        <end position="48"/>
    </location>
</feature>
<accession>A0A1C4UDF1</accession>
<keyword evidence="4" id="KW-1185">Reference proteome</keyword>
<dbReference type="AlphaFoldDB" id="A0A1C4UDF1"/>
<dbReference type="Proteomes" id="UP000509335">
    <property type="component" value="Chromosome"/>
</dbReference>
<reference evidence="3" key="1">
    <citation type="submission" date="2016-06" db="EMBL/GenBank/DDBJ databases">
        <authorList>
            <person name="Kjaerup R.B."/>
            <person name="Dalgaard T.S."/>
            <person name="Juul-Madsen H.R."/>
        </authorList>
    </citation>
    <scope>NUCLEOTIDE SEQUENCE [LARGE SCALE GENOMIC DNA]</scope>
    <source>
        <strain evidence="3">DSM 43168</strain>
    </source>
</reference>
<dbReference type="Proteomes" id="UP000183585">
    <property type="component" value="Unassembled WGS sequence"/>
</dbReference>
<keyword evidence="1" id="KW-0732">Signal</keyword>
<reference evidence="4" key="2">
    <citation type="submission" date="2016-06" db="EMBL/GenBank/DDBJ databases">
        <authorList>
            <person name="Varghese N."/>
            <person name="Submissions Spin"/>
        </authorList>
    </citation>
    <scope>NUCLEOTIDE SEQUENCE [LARGE SCALE GENOMIC DNA]</scope>
    <source>
        <strain evidence="4">DSM 43168</strain>
    </source>
</reference>
<evidence type="ECO:0000313" key="5">
    <source>
        <dbReference type="Proteomes" id="UP000509335"/>
    </source>
</evidence>
<gene>
    <name evidence="3" type="ORF">GA0070563_101433</name>
    <name evidence="2" type="ORF">HXZ27_27765</name>
</gene>
<dbReference type="EMBL" id="CP058322">
    <property type="protein sequence ID" value="QLD27545.1"/>
    <property type="molecule type" value="Genomic_DNA"/>
</dbReference>
<reference evidence="2 5" key="3">
    <citation type="submission" date="2020-07" db="EMBL/GenBank/DDBJ databases">
        <title>A bifunctional nitrone conjugated secondary metabolite targeting the ribosome.</title>
        <authorList>
            <person name="Limbrick E.M."/>
            <person name="Graf M."/>
            <person name="Derewacz D.K."/>
            <person name="Nguyen F."/>
            <person name="Spraggins J.M."/>
            <person name="Wieland M."/>
            <person name="Ynigez-Gutierrez A.E."/>
            <person name="Reisman B.J."/>
            <person name="Zinshteyn B."/>
            <person name="McCulloch K."/>
            <person name="Iverson T.M."/>
            <person name="Green R."/>
            <person name="Wilson D.N."/>
            <person name="Bachmann B.O."/>
        </authorList>
    </citation>
    <scope>NUCLEOTIDE SEQUENCE [LARGE SCALE GENOMIC DNA]</scope>
    <source>
        <strain evidence="5">aurantiaca</strain>
        <strain evidence="2">Aurantiaca</strain>
    </source>
</reference>